<dbReference type="AlphaFoldDB" id="A0A919DC61"/>
<keyword evidence="4" id="KW-1185">Reference proteome</keyword>
<evidence type="ECO:0000313" key="4">
    <source>
        <dbReference type="Proteomes" id="UP000603227"/>
    </source>
</evidence>
<dbReference type="PROSITE" id="PS00092">
    <property type="entry name" value="N6_MTASE"/>
    <property type="match status" value="1"/>
</dbReference>
<dbReference type="Proteomes" id="UP000603227">
    <property type="component" value="Unassembled WGS sequence"/>
</dbReference>
<evidence type="ECO:0000259" key="2">
    <source>
        <dbReference type="Pfam" id="PF02384"/>
    </source>
</evidence>
<dbReference type="PRINTS" id="PR00507">
    <property type="entry name" value="N12N6MTFRASE"/>
</dbReference>
<dbReference type="PANTHER" id="PTHR42998:SF1">
    <property type="entry name" value="TYPE I RESTRICTION ENZYME HINDI METHYLASE SUBUNIT"/>
    <property type="match status" value="1"/>
</dbReference>
<organism evidence="3 4">
    <name type="scientific">Streptomyces capitiformicae</name>
    <dbReference type="NCBI Taxonomy" id="2014920"/>
    <lineage>
        <taxon>Bacteria</taxon>
        <taxon>Bacillati</taxon>
        <taxon>Actinomycetota</taxon>
        <taxon>Actinomycetes</taxon>
        <taxon>Kitasatosporales</taxon>
        <taxon>Streptomycetaceae</taxon>
        <taxon>Streptomyces</taxon>
    </lineage>
</organism>
<comment type="caution">
    <text evidence="3">The sequence shown here is derived from an EMBL/GenBank/DDBJ whole genome shotgun (WGS) entry which is preliminary data.</text>
</comment>
<protein>
    <recommendedName>
        <fullName evidence="2">DNA methylase adenine-specific domain-containing protein</fullName>
    </recommendedName>
</protein>
<dbReference type="RefSeq" id="WP_189784315.1">
    <property type="nucleotide sequence ID" value="NZ_BNAT01000015.1"/>
</dbReference>
<keyword evidence="1" id="KW-0680">Restriction system</keyword>
<dbReference type="InterPro" id="IPR002052">
    <property type="entry name" value="DNA_methylase_N6_adenine_CS"/>
</dbReference>
<dbReference type="InterPro" id="IPR052916">
    <property type="entry name" value="Type-I_RE_MTase_Subunit"/>
</dbReference>
<reference evidence="3" key="1">
    <citation type="journal article" date="2014" name="Int. J. Syst. Evol. Microbiol.">
        <title>Complete genome sequence of Corynebacterium casei LMG S-19264T (=DSM 44701T), isolated from a smear-ripened cheese.</title>
        <authorList>
            <consortium name="US DOE Joint Genome Institute (JGI-PGF)"/>
            <person name="Walter F."/>
            <person name="Albersmeier A."/>
            <person name="Kalinowski J."/>
            <person name="Ruckert C."/>
        </authorList>
    </citation>
    <scope>NUCLEOTIDE SEQUENCE</scope>
    <source>
        <strain evidence="3">CGMCC 4.7403</strain>
    </source>
</reference>
<dbReference type="GO" id="GO:0009307">
    <property type="term" value="P:DNA restriction-modification system"/>
    <property type="evidence" value="ECO:0007669"/>
    <property type="project" value="UniProtKB-KW"/>
</dbReference>
<dbReference type="InterPro" id="IPR029063">
    <property type="entry name" value="SAM-dependent_MTases_sf"/>
</dbReference>
<dbReference type="PANTHER" id="PTHR42998">
    <property type="entry name" value="TYPE I RESTRICTION ENZYME HINDVIIP M PROTEIN-RELATED"/>
    <property type="match status" value="1"/>
</dbReference>
<gene>
    <name evidence="3" type="ORF">GCM10017771_45480</name>
</gene>
<dbReference type="GO" id="GO:0008170">
    <property type="term" value="F:N-methyltransferase activity"/>
    <property type="evidence" value="ECO:0007669"/>
    <property type="project" value="InterPro"/>
</dbReference>
<dbReference type="Gene3D" id="3.40.50.150">
    <property type="entry name" value="Vaccinia Virus protein VP39"/>
    <property type="match status" value="1"/>
</dbReference>
<dbReference type="InterPro" id="IPR003356">
    <property type="entry name" value="DNA_methylase_A-5"/>
</dbReference>
<dbReference type="Pfam" id="PF02384">
    <property type="entry name" value="N6_Mtase"/>
    <property type="match status" value="1"/>
</dbReference>
<dbReference type="SUPFAM" id="SSF53335">
    <property type="entry name" value="S-adenosyl-L-methionine-dependent methyltransferases"/>
    <property type="match status" value="1"/>
</dbReference>
<dbReference type="GO" id="GO:0032259">
    <property type="term" value="P:methylation"/>
    <property type="evidence" value="ECO:0007669"/>
    <property type="project" value="InterPro"/>
</dbReference>
<dbReference type="EMBL" id="BNAT01000015">
    <property type="protein sequence ID" value="GHE29571.1"/>
    <property type="molecule type" value="Genomic_DNA"/>
</dbReference>
<feature type="domain" description="DNA methylase adenine-specific" evidence="2">
    <location>
        <begin position="123"/>
        <end position="435"/>
    </location>
</feature>
<accession>A0A919DC61</accession>
<name>A0A919DC61_9ACTN</name>
<sequence>MEKASRGPSLGRALDGLREAMAPQDALLLAMALTLLRHEADADESDDWSHRTRARDAWGTLATGAWWRDPYELSPIIRSGLDVWESRHVRLENLPHLADVRAHQLVPLVEWATATREPAALFEECLRHTQTTGKGGSYYTPPDIAHLLIDLMEPRAGETVYDPVCGSGGFLLRAHEYVESADGNSRLGLYGQDVNRTAVQTAAMNLSVHGAEAHLAGPSSTLTDDRFPDQTFDVVVANPPFNQSGWDDRESRHYDPRWRYGPPPAGNANFAWAQHVVSKLSRTRAGRGALLLPTGAASGAKAGERDIRARMLEHDVLSCVVELPAGLVPHVRNPVSLWLFTWSKTPHENWGSSDRSGQFLLIDARETAVTVGRGRRAVPKQARERIVTAFAAWRGAEGAARYEDVPGWCRSVSLDEIAERKHDVLPSHHVGAPAVETEDVSGEERIADLTDELYELFAKSHSLEEELRELLGKL</sequence>
<proteinExistence type="predicted"/>
<evidence type="ECO:0000256" key="1">
    <source>
        <dbReference type="ARBA" id="ARBA00022747"/>
    </source>
</evidence>
<dbReference type="GO" id="GO:0003677">
    <property type="term" value="F:DNA binding"/>
    <property type="evidence" value="ECO:0007669"/>
    <property type="project" value="InterPro"/>
</dbReference>
<evidence type="ECO:0000313" key="3">
    <source>
        <dbReference type="EMBL" id="GHE29571.1"/>
    </source>
</evidence>
<reference evidence="3" key="2">
    <citation type="submission" date="2020-09" db="EMBL/GenBank/DDBJ databases">
        <authorList>
            <person name="Sun Q."/>
            <person name="Zhou Y."/>
        </authorList>
    </citation>
    <scope>NUCLEOTIDE SEQUENCE</scope>
    <source>
        <strain evidence="3">CGMCC 4.7403</strain>
    </source>
</reference>